<dbReference type="AlphaFoldDB" id="A0A6C2YS81"/>
<reference evidence="1" key="1">
    <citation type="submission" date="2019-04" db="EMBL/GenBank/DDBJ databases">
        <authorList>
            <consortium name="Science for Life Laboratories"/>
        </authorList>
    </citation>
    <scope>NUCLEOTIDE SEQUENCE</scope>
    <source>
        <strain evidence="1">MBLW1</strain>
    </source>
</reference>
<accession>A0A6C2YS81</accession>
<dbReference type="Proteomes" id="UP000464378">
    <property type="component" value="Chromosome"/>
</dbReference>
<proteinExistence type="predicted"/>
<dbReference type="EMBL" id="LR593887">
    <property type="protein sequence ID" value="VTS04832.1"/>
    <property type="molecule type" value="Genomic_DNA"/>
</dbReference>
<gene>
    <name evidence="1" type="ORF">GMBLW1_02280</name>
</gene>
<dbReference type="InParanoid" id="A0A6C2YS81"/>
<name>A0A6C2YS81_9BACT</name>
<evidence type="ECO:0000313" key="1">
    <source>
        <dbReference type="EMBL" id="VIP03732.1"/>
    </source>
</evidence>
<dbReference type="EMBL" id="LR586016">
    <property type="protein sequence ID" value="VIP03732.1"/>
    <property type="molecule type" value="Genomic_DNA"/>
</dbReference>
<organism evidence="1">
    <name type="scientific">Tuwongella immobilis</name>
    <dbReference type="NCBI Taxonomy" id="692036"/>
    <lineage>
        <taxon>Bacteria</taxon>
        <taxon>Pseudomonadati</taxon>
        <taxon>Planctomycetota</taxon>
        <taxon>Planctomycetia</taxon>
        <taxon>Gemmatales</taxon>
        <taxon>Gemmataceae</taxon>
        <taxon>Tuwongella</taxon>
    </lineage>
</organism>
<dbReference type="RefSeq" id="WP_162658892.1">
    <property type="nucleotide sequence ID" value="NZ_LR593887.1"/>
</dbReference>
<evidence type="ECO:0000313" key="2">
    <source>
        <dbReference type="Proteomes" id="UP000464378"/>
    </source>
</evidence>
<dbReference type="KEGG" id="tim:GMBLW1_02280"/>
<sequence>MDEQQWFAETDPEPMLAFVRNRIGLRKLRLFVCACWRRVLSLLDEQAATALYATEQSAENGIIIEGEAHDLFRDASDVTDQFAWSMAFNPSNTTVDGGKSYEIERAAQCQLLRDIVGNPFRPVAIYPILITPEIAQIAQIAYQERTFPTGTLYAPRLAALADALETTGCTDAEILTHCRNAETHVRGCWVIDWVMGKS</sequence>
<keyword evidence="2" id="KW-1185">Reference proteome</keyword>
<protein>
    <submittedName>
        <fullName evidence="1">Uncharacterized protein</fullName>
    </submittedName>
</protein>